<gene>
    <name evidence="1" type="ORF">GCM10009765_20640</name>
</gene>
<organism evidence="1 2">
    <name type="scientific">Fodinicola feengrottensis</name>
    <dbReference type="NCBI Taxonomy" id="435914"/>
    <lineage>
        <taxon>Bacteria</taxon>
        <taxon>Bacillati</taxon>
        <taxon>Actinomycetota</taxon>
        <taxon>Actinomycetes</taxon>
        <taxon>Mycobacteriales</taxon>
        <taxon>Fodinicola</taxon>
    </lineage>
</organism>
<dbReference type="EMBL" id="BAAANY010000008">
    <property type="protein sequence ID" value="GAA1671100.1"/>
    <property type="molecule type" value="Genomic_DNA"/>
</dbReference>
<protein>
    <recommendedName>
        <fullName evidence="3">MmcQ/YjbR family DNA-binding protein</fullName>
    </recommendedName>
</protein>
<evidence type="ECO:0000313" key="1">
    <source>
        <dbReference type="EMBL" id="GAA1671100.1"/>
    </source>
</evidence>
<dbReference type="InterPro" id="IPR038056">
    <property type="entry name" value="YjbR-like_sf"/>
</dbReference>
<comment type="caution">
    <text evidence="1">The sequence shown here is derived from an EMBL/GenBank/DDBJ whole genome shotgun (WGS) entry which is preliminary data.</text>
</comment>
<evidence type="ECO:0008006" key="3">
    <source>
        <dbReference type="Google" id="ProtNLM"/>
    </source>
</evidence>
<dbReference type="Proteomes" id="UP001500618">
    <property type="component" value="Unassembled WGS sequence"/>
</dbReference>
<proteinExistence type="predicted"/>
<accession>A0ABN2GGW9</accession>
<keyword evidence="2" id="KW-1185">Reference proteome</keyword>
<reference evidence="1 2" key="1">
    <citation type="journal article" date="2019" name="Int. J. Syst. Evol. Microbiol.">
        <title>The Global Catalogue of Microorganisms (GCM) 10K type strain sequencing project: providing services to taxonomists for standard genome sequencing and annotation.</title>
        <authorList>
            <consortium name="The Broad Institute Genomics Platform"/>
            <consortium name="The Broad Institute Genome Sequencing Center for Infectious Disease"/>
            <person name="Wu L."/>
            <person name="Ma J."/>
        </authorList>
    </citation>
    <scope>NUCLEOTIDE SEQUENCE [LARGE SCALE GENOMIC DNA]</scope>
    <source>
        <strain evidence="1 2">JCM 14718</strain>
    </source>
</reference>
<dbReference type="SUPFAM" id="SSF142906">
    <property type="entry name" value="YjbR-like"/>
    <property type="match status" value="1"/>
</dbReference>
<sequence length="128" mass="13947">MAEWGEKDVAAARARLNGLIERLPDVVPDDRNGHTGYLLRGKRIAWFVVDHHGDGRLALWVKAPLGEQQALVGGDPDSYFVPAYVGPSGWVGVGLDPASKPDWDEVDALLEQAWRMAATKRAIAAFDA</sequence>
<dbReference type="Gene3D" id="3.90.1150.30">
    <property type="match status" value="1"/>
</dbReference>
<evidence type="ECO:0000313" key="2">
    <source>
        <dbReference type="Proteomes" id="UP001500618"/>
    </source>
</evidence>
<dbReference type="RefSeq" id="WP_344309287.1">
    <property type="nucleotide sequence ID" value="NZ_BAAANY010000008.1"/>
</dbReference>
<dbReference type="Pfam" id="PF04237">
    <property type="entry name" value="YjbR"/>
    <property type="match status" value="1"/>
</dbReference>
<name>A0ABN2GGW9_9ACTN</name>
<dbReference type="InterPro" id="IPR058532">
    <property type="entry name" value="YjbR/MT2646/Rv2570-like"/>
</dbReference>